<dbReference type="eggNOG" id="COG0243">
    <property type="taxonomic scope" value="Bacteria"/>
</dbReference>
<dbReference type="PANTHER" id="PTHR43105:SF4">
    <property type="entry name" value="PROTEIN YDEP"/>
    <property type="match status" value="1"/>
</dbReference>
<keyword evidence="13" id="KW-1185">Reference proteome</keyword>
<dbReference type="InterPro" id="IPR037951">
    <property type="entry name" value="MopB_CT_YdeP"/>
</dbReference>
<reference evidence="12 13" key="3">
    <citation type="journal article" date="2008" name="BMC Genomics">
        <title>The genome of the versatile nitrogen fixer Azorhizobium caulinodans ORS571.</title>
        <authorList>
            <person name="Lee KB."/>
            <person name="Backer P.D."/>
            <person name="Aono T."/>
            <person name="Liu CT."/>
            <person name="Suzuki S."/>
            <person name="Suzuki T."/>
            <person name="Kaneko T."/>
            <person name="Yamada M."/>
            <person name="Tabata S."/>
            <person name="Kupfer D.M."/>
            <person name="Najar F.Z."/>
            <person name="Wiley G.B."/>
            <person name="Roe B."/>
            <person name="Binnewies T.T."/>
            <person name="Ussery D.W."/>
            <person name="D'Haeze W."/>
            <person name="Herder J.D."/>
            <person name="Gevers D."/>
            <person name="Vereecke D."/>
            <person name="Holsters M."/>
            <person name="Oyaizu H."/>
        </authorList>
    </citation>
    <scope>NUCLEOTIDE SEQUENCE [LARGE SCALE GENOMIC DNA]</scope>
    <source>
        <strain evidence="13">ATCC 43989 / DSM 5975 / JCM 20966 / LMG 6465 / NBRC 14845 / NCIMB 13405 / ORS 571</strain>
    </source>
</reference>
<dbReference type="GO" id="GO:0043546">
    <property type="term" value="F:molybdopterin cofactor binding"/>
    <property type="evidence" value="ECO:0007669"/>
    <property type="project" value="InterPro"/>
</dbReference>
<keyword evidence="7" id="KW-0560">Oxidoreductase</keyword>
<dbReference type="Gene3D" id="3.40.228.10">
    <property type="entry name" value="Dimethylsulfoxide Reductase, domain 2"/>
    <property type="match status" value="1"/>
</dbReference>
<evidence type="ECO:0000256" key="3">
    <source>
        <dbReference type="ARBA" id="ARBA00010312"/>
    </source>
</evidence>
<keyword evidence="8" id="KW-0408">Iron</keyword>
<dbReference type="InterPro" id="IPR010046">
    <property type="entry name" value="Mopterin_OxRdtse_a_bac"/>
</dbReference>
<dbReference type="STRING" id="438753.AZC_1356"/>
<dbReference type="GO" id="GO:1990204">
    <property type="term" value="C:oxidoreductase complex"/>
    <property type="evidence" value="ECO:0007669"/>
    <property type="project" value="UniProtKB-ARBA"/>
</dbReference>
<dbReference type="HOGENOM" id="CLU_000422_16_1_5"/>
<dbReference type="EMBL" id="AP009384">
    <property type="protein sequence ID" value="BAF87354.1"/>
    <property type="molecule type" value="Genomic_DNA"/>
</dbReference>
<organism evidence="12 13">
    <name type="scientific">Azorhizobium caulinodans (strain ATCC 43989 / DSM 5975 / JCM 20966 / LMG 6465 / NBRC 14845 / NCIMB 13405 / ORS 571)</name>
    <dbReference type="NCBI Taxonomy" id="438753"/>
    <lineage>
        <taxon>Bacteria</taxon>
        <taxon>Pseudomonadati</taxon>
        <taxon>Pseudomonadota</taxon>
        <taxon>Alphaproteobacteria</taxon>
        <taxon>Hyphomicrobiales</taxon>
        <taxon>Xanthobacteraceae</taxon>
        <taxon>Azorhizobium</taxon>
    </lineage>
</organism>
<dbReference type="InterPro" id="IPR009010">
    <property type="entry name" value="Asp_de-COase-like_dom_sf"/>
</dbReference>
<reference evidence="12 13" key="5">
    <citation type="journal article" date="2010" name="Appl. Environ. Microbiol.">
        <title>phrR-like gene praR of Azorhizobium caulinodans ORS571 is essential for symbiosis with Sesbania rostrata and is involved in expression of reb genes.</title>
        <authorList>
            <person name="Akiba N."/>
            <person name="Aono T."/>
            <person name="Toyazaki H."/>
            <person name="Sato S."/>
            <person name="Oyaizu H."/>
        </authorList>
    </citation>
    <scope>NUCLEOTIDE SEQUENCE [LARGE SCALE GENOMIC DNA]</scope>
    <source>
        <strain evidence="13">ATCC 43989 / DSM 5975 / JCM 20966 / LMG 6465 / NBRC 14845 / NCIMB 13405 / ORS 571</strain>
    </source>
</reference>
<comment type="similarity">
    <text evidence="3">Belongs to the prokaryotic molybdopterin-containing oxidoreductase family.</text>
</comment>
<dbReference type="InterPro" id="IPR006657">
    <property type="entry name" value="MoPterin_dinucl-bd_dom"/>
</dbReference>
<dbReference type="Proteomes" id="UP000000270">
    <property type="component" value="Chromosome"/>
</dbReference>
<dbReference type="GO" id="GO:0008863">
    <property type="term" value="F:formate dehydrogenase (NAD+) activity"/>
    <property type="evidence" value="ECO:0007669"/>
    <property type="project" value="InterPro"/>
</dbReference>
<dbReference type="RefSeq" id="WP_012169884.1">
    <property type="nucleotide sequence ID" value="NC_009937.1"/>
</dbReference>
<proteinExistence type="inferred from homology"/>
<dbReference type="GO" id="GO:0016020">
    <property type="term" value="C:membrane"/>
    <property type="evidence" value="ECO:0007669"/>
    <property type="project" value="TreeGrafter"/>
</dbReference>
<comment type="cofactor">
    <cofactor evidence="2">
        <name>[4Fe-4S] cluster</name>
        <dbReference type="ChEBI" id="CHEBI:49883"/>
    </cofactor>
</comment>
<dbReference type="InterPro" id="IPR006656">
    <property type="entry name" value="Mopterin_OxRdtase"/>
</dbReference>
<sequence>MGVAKTIRPYHQPAGGWGALKAMGTALVEQHVAVHGMATLARMNQPGGFDCPGCGWADPKHTSPFEYCENGGKAVAWEMTTRRCTPAFFESHTVSELSALNDYELEMEGRLTHPMRYDAISDRYLPVSWDEAFALVGAHLNALPDPNMAEFYTSGRASNEAAFLYQLFAREYGTNNFPDCSNMCHEATSVGLPQSIGVGKGTVLLEDFARADCIFIFGQNPGTNSPRMMTELRNASRRGATIMSFNPFRERALERFQAPQSPVEMATLSSTPISSRLYQVKVGGDVALIKGLMKCLLAADEEARARESAPVLDWDFIKGHTAGIEALVADLNATSWSDVERKSGISRTEIEIAAQAYMKAERAILVYGMGITQHRHGTQNVQQIANLALLRGNVGREGAGICPVRGHSNVQGDRTVGITETPSRALLDAIEARYGFSPPKADGHNVVTALEAMVRGETKVFIGLGGNFAAAIPDWQLTQQAMRGLDLTVHIATKLNRSHLVHGRDALILPCLGRTEIDMQASGPQSVTVEDSMSMVHASTGHNLPASENLKSEPAIIAGMARATLGHRSKVNWEALTEDYARIREEIEAVFPIFQGYNARIREPGGFHLTSLARERIWATATGKANFLVCDGLCEDPQVSEKDVLWLTTVRSHDQYNTTLYSLSDRYRGVYGQRDVIFLSQAEMDRRGLKADDRVDIVTVSQDGVERAVRAFRVVPYAFPEGGCAAYYPETNPLVPLYAHDPQSFTPASKGVPVRLVKSTATPAVQ</sequence>
<dbReference type="KEGG" id="azc:AZC_1356"/>
<keyword evidence="6" id="KW-0479">Metal-binding</keyword>
<dbReference type="GO" id="GO:0051539">
    <property type="term" value="F:4 iron, 4 sulfur cluster binding"/>
    <property type="evidence" value="ECO:0007669"/>
    <property type="project" value="UniProtKB-KW"/>
</dbReference>
<dbReference type="SUPFAM" id="SSF50692">
    <property type="entry name" value="ADC-like"/>
    <property type="match status" value="1"/>
</dbReference>
<evidence type="ECO:0000256" key="1">
    <source>
        <dbReference type="ARBA" id="ARBA00001942"/>
    </source>
</evidence>
<dbReference type="PANTHER" id="PTHR43105">
    <property type="entry name" value="RESPIRATORY NITRATE REDUCTASE"/>
    <property type="match status" value="1"/>
</dbReference>
<evidence type="ECO:0000313" key="13">
    <source>
        <dbReference type="Proteomes" id="UP000000270"/>
    </source>
</evidence>
<gene>
    <name evidence="12" type="ordered locus">AZC_1356</name>
</gene>
<keyword evidence="9" id="KW-0411">Iron-sulfur</keyword>
<dbReference type="InterPro" id="IPR050123">
    <property type="entry name" value="Prok_molybdopt-oxidoreductase"/>
</dbReference>
<dbReference type="Pfam" id="PF00384">
    <property type="entry name" value="Molybdopterin"/>
    <property type="match status" value="1"/>
</dbReference>
<evidence type="ECO:0000256" key="5">
    <source>
        <dbReference type="ARBA" id="ARBA00022505"/>
    </source>
</evidence>
<evidence type="ECO:0000259" key="11">
    <source>
        <dbReference type="Pfam" id="PF01568"/>
    </source>
</evidence>
<dbReference type="GO" id="GO:0045333">
    <property type="term" value="P:cellular respiration"/>
    <property type="evidence" value="ECO:0007669"/>
    <property type="project" value="UniProtKB-ARBA"/>
</dbReference>
<feature type="domain" description="Molybdopterin dinucleotide-binding" evidence="11">
    <location>
        <begin position="645"/>
        <end position="752"/>
    </location>
</feature>
<keyword evidence="4" id="KW-0004">4Fe-4S</keyword>
<dbReference type="SUPFAM" id="SSF53706">
    <property type="entry name" value="Formate dehydrogenase/DMSO reductase, domains 1-3"/>
    <property type="match status" value="1"/>
</dbReference>
<evidence type="ECO:0000256" key="8">
    <source>
        <dbReference type="ARBA" id="ARBA00023004"/>
    </source>
</evidence>
<evidence type="ECO:0000256" key="9">
    <source>
        <dbReference type="ARBA" id="ARBA00023014"/>
    </source>
</evidence>
<protein>
    <submittedName>
        <fullName evidence="12">Formate dehydrogenase alpha subunit</fullName>
    </submittedName>
</protein>
<dbReference type="CDD" id="cd02767">
    <property type="entry name" value="MopB_ydeP"/>
    <property type="match status" value="1"/>
</dbReference>
<reference evidence="12 13" key="1">
    <citation type="journal article" date="2007" name="Appl. Environ. Microbiol.">
        <title>Rhizobial factors required for stem nodule maturation and maintenance in Sesbania rostrata-Azorhizobium caulinodans ORS571 symbiosis.</title>
        <authorList>
            <person name="Suzuki S."/>
            <person name="Aono T."/>
            <person name="Lee KB."/>
            <person name="Suzuki T."/>
            <person name="Liu CT."/>
            <person name="Miwa H."/>
            <person name="Wakao S."/>
            <person name="Iki T."/>
            <person name="Oyaizu H."/>
        </authorList>
    </citation>
    <scope>NUCLEOTIDE SEQUENCE [LARGE SCALE GENOMIC DNA]</scope>
    <source>
        <strain evidence="13">ATCC 43989 / DSM 5975 / JCM 20966 / LMG 6465 / NBRC 14845 / NCIMB 13405 / ORS 571</strain>
    </source>
</reference>
<comment type="cofactor">
    <cofactor evidence="1">
        <name>Mo-bis(molybdopterin guanine dinucleotide)</name>
        <dbReference type="ChEBI" id="CHEBI:60539"/>
    </cofactor>
</comment>
<evidence type="ECO:0000256" key="7">
    <source>
        <dbReference type="ARBA" id="ARBA00023002"/>
    </source>
</evidence>
<accession>A8I1B7</accession>
<dbReference type="Pfam" id="PF01568">
    <property type="entry name" value="Molydop_binding"/>
    <property type="match status" value="1"/>
</dbReference>
<evidence type="ECO:0000256" key="6">
    <source>
        <dbReference type="ARBA" id="ARBA00022723"/>
    </source>
</evidence>
<reference evidence="12 13" key="6">
    <citation type="journal article" date="2011" name="Appl. Environ. Microbiol.">
        <title>Involvement of the azorhizobial chromosome partition gene (parA) in the onset of bacteroid differentiation during Sesbania rostrata stem nodule development.</title>
        <authorList>
            <person name="Liu CT."/>
            <person name="Lee KB."/>
            <person name="Wang YS."/>
            <person name="Peng MH."/>
            <person name="Lee KT."/>
            <person name="Suzuki S."/>
            <person name="Suzuki T."/>
            <person name="Oyaizu H."/>
        </authorList>
    </citation>
    <scope>NUCLEOTIDE SEQUENCE [LARGE SCALE GENOMIC DNA]</scope>
    <source>
        <strain evidence="13">ATCC 43989 / DSM 5975 / JCM 20966 / LMG 6465 / NBRC 14845 / NCIMB 13405 / ORS 571</strain>
    </source>
</reference>
<feature type="domain" description="Molybdopterin oxidoreductase" evidence="10">
    <location>
        <begin position="110"/>
        <end position="409"/>
    </location>
</feature>
<dbReference type="InterPro" id="IPR041953">
    <property type="entry name" value="YdeP_MopB"/>
</dbReference>
<evidence type="ECO:0000256" key="2">
    <source>
        <dbReference type="ARBA" id="ARBA00001966"/>
    </source>
</evidence>
<reference evidence="12 13" key="4">
    <citation type="journal article" date="2009" name="Appl. Environ. Microbiol.">
        <title>Comparative genome-wide transcriptional profiling of Azorhizobium caulinodans ORS571 grown under free-living and symbiotic conditions.</title>
        <authorList>
            <person name="Tsukada S."/>
            <person name="Aono T."/>
            <person name="Akiba N."/>
            <person name="Lee KB."/>
            <person name="Liu CT."/>
            <person name="Toyazaki H."/>
            <person name="Oyaizu H."/>
        </authorList>
    </citation>
    <scope>NUCLEOTIDE SEQUENCE [LARGE SCALE GENOMIC DNA]</scope>
    <source>
        <strain evidence="13">ATCC 43989 / DSM 5975 / JCM 20966 / LMG 6465 / NBRC 14845 / NCIMB 13405 / ORS 571</strain>
    </source>
</reference>
<dbReference type="Gene3D" id="3.40.50.740">
    <property type="match status" value="1"/>
</dbReference>
<evidence type="ECO:0000259" key="10">
    <source>
        <dbReference type="Pfam" id="PF00384"/>
    </source>
</evidence>
<dbReference type="CDD" id="cd02787">
    <property type="entry name" value="MopB_CT_ydeP"/>
    <property type="match status" value="1"/>
</dbReference>
<dbReference type="AlphaFoldDB" id="A8I1B7"/>
<dbReference type="PIRSF" id="PIRSF000144">
    <property type="entry name" value="CbbBc"/>
    <property type="match status" value="1"/>
</dbReference>
<dbReference type="GO" id="GO:0030151">
    <property type="term" value="F:molybdenum ion binding"/>
    <property type="evidence" value="ECO:0007669"/>
    <property type="project" value="InterPro"/>
</dbReference>
<evidence type="ECO:0000256" key="4">
    <source>
        <dbReference type="ARBA" id="ARBA00022485"/>
    </source>
</evidence>
<name>A8I1B7_AZOC5</name>
<evidence type="ECO:0000313" key="12">
    <source>
        <dbReference type="EMBL" id="BAF87354.1"/>
    </source>
</evidence>
<reference evidence="13" key="2">
    <citation type="submission" date="2007-04" db="EMBL/GenBank/DDBJ databases">
        <title>Complete genome sequence of the nitrogen-fixing bacterium Azorhizobium caulinodans ORS571.</title>
        <authorList>
            <person name="Lee K.B."/>
            <person name="Backer P.D."/>
            <person name="Aono T."/>
            <person name="Liu C.T."/>
            <person name="Suzuki S."/>
            <person name="Suzuki T."/>
            <person name="Kaneko T."/>
            <person name="Yamada M."/>
            <person name="Tabata S."/>
            <person name="Kupfer D.M."/>
            <person name="Najar F.Z."/>
            <person name="Wiley G.B."/>
            <person name="Roe B."/>
            <person name="Binnewies T."/>
            <person name="Ussery D."/>
            <person name="Vereecke D."/>
            <person name="Gevers D."/>
            <person name="Holsters M."/>
            <person name="Oyaizu H."/>
        </authorList>
    </citation>
    <scope>NUCLEOTIDE SEQUENCE [LARGE SCALE GENOMIC DNA]</scope>
    <source>
        <strain evidence="13">ATCC 43989 / DSM 5975 / JCM 20966 / LMG 6465 / NBRC 14845 / NCIMB 13405 / ORS 571</strain>
    </source>
</reference>
<keyword evidence="5" id="KW-0500">Molybdenum</keyword>
<dbReference type="NCBIfam" id="TIGR01701">
    <property type="entry name" value="Fdhalpha-like"/>
    <property type="match status" value="1"/>
</dbReference>